<name>A0A699J1L7_TANCI</name>
<feature type="domain" description="Tify" evidence="3">
    <location>
        <begin position="62"/>
        <end position="117"/>
    </location>
</feature>
<dbReference type="InterPro" id="IPR032308">
    <property type="entry name" value="TDBD"/>
</dbReference>
<accession>A0A699J1L7</accession>
<comment type="caution">
    <text evidence="4">The sequence shown here is derived from an EMBL/GenBank/DDBJ whole genome shotgun (WGS) entry which is preliminary data.</text>
</comment>
<dbReference type="PANTHER" id="PTHR47025">
    <property type="entry name" value="AUTOIMMUNE REGULATOR"/>
    <property type="match status" value="1"/>
</dbReference>
<dbReference type="GO" id="GO:0000977">
    <property type="term" value="F:RNA polymerase II transcription regulatory region sequence-specific DNA binding"/>
    <property type="evidence" value="ECO:0007669"/>
    <property type="project" value="TreeGrafter"/>
</dbReference>
<gene>
    <name evidence="4" type="ORF">Tci_576683</name>
</gene>
<dbReference type="GO" id="GO:0045944">
    <property type="term" value="P:positive regulation of transcription by RNA polymerase II"/>
    <property type="evidence" value="ECO:0007669"/>
    <property type="project" value="TreeGrafter"/>
</dbReference>
<evidence type="ECO:0000256" key="1">
    <source>
        <dbReference type="ARBA" id="ARBA00004123"/>
    </source>
</evidence>
<sequence>MGAENMRVKLPHLIRAVRRAPLRLHLDSKLAPLILLGRLMATGILDGVPVKYVSVSREELRGVIKGSGYLCSCKLCDHSKALNAYEFERHAGRKTKHPNNHRYFESGRTIYQIVQELRSTP</sequence>
<dbReference type="GO" id="GO:0003682">
    <property type="term" value="F:chromatin binding"/>
    <property type="evidence" value="ECO:0007669"/>
    <property type="project" value="TreeGrafter"/>
</dbReference>
<dbReference type="GO" id="GO:0042393">
    <property type="term" value="F:histone binding"/>
    <property type="evidence" value="ECO:0007669"/>
    <property type="project" value="TreeGrafter"/>
</dbReference>
<dbReference type="GO" id="GO:0005634">
    <property type="term" value="C:nucleus"/>
    <property type="evidence" value="ECO:0007669"/>
    <property type="project" value="UniProtKB-SubCell"/>
</dbReference>
<dbReference type="PANTHER" id="PTHR47025:SF10">
    <property type="entry name" value="DNA-BINDING PROTEIN"/>
    <property type="match status" value="1"/>
</dbReference>
<evidence type="ECO:0000256" key="2">
    <source>
        <dbReference type="ARBA" id="ARBA00023242"/>
    </source>
</evidence>
<dbReference type="AlphaFoldDB" id="A0A699J1L7"/>
<proteinExistence type="predicted"/>
<dbReference type="EMBL" id="BKCJ010360792">
    <property type="protein sequence ID" value="GFA04711.1"/>
    <property type="molecule type" value="Genomic_DNA"/>
</dbReference>
<dbReference type="Pfam" id="PF16135">
    <property type="entry name" value="TDBD"/>
    <property type="match status" value="1"/>
</dbReference>
<protein>
    <recommendedName>
        <fullName evidence="3">Tify domain-containing protein</fullName>
    </recommendedName>
</protein>
<evidence type="ECO:0000313" key="4">
    <source>
        <dbReference type="EMBL" id="GFA04711.1"/>
    </source>
</evidence>
<keyword evidence="2" id="KW-0539">Nucleus</keyword>
<comment type="subcellular location">
    <subcellularLocation>
        <location evidence="1">Nucleus</location>
    </subcellularLocation>
</comment>
<reference evidence="4" key="1">
    <citation type="journal article" date="2019" name="Sci. Rep.">
        <title>Draft genome of Tanacetum cinerariifolium, the natural source of mosquito coil.</title>
        <authorList>
            <person name="Yamashiro T."/>
            <person name="Shiraishi A."/>
            <person name="Satake H."/>
            <person name="Nakayama K."/>
        </authorList>
    </citation>
    <scope>NUCLEOTIDE SEQUENCE</scope>
</reference>
<evidence type="ECO:0000259" key="3">
    <source>
        <dbReference type="Pfam" id="PF16135"/>
    </source>
</evidence>
<organism evidence="4">
    <name type="scientific">Tanacetum cinerariifolium</name>
    <name type="common">Dalmatian daisy</name>
    <name type="synonym">Chrysanthemum cinerariifolium</name>
    <dbReference type="NCBI Taxonomy" id="118510"/>
    <lineage>
        <taxon>Eukaryota</taxon>
        <taxon>Viridiplantae</taxon>
        <taxon>Streptophyta</taxon>
        <taxon>Embryophyta</taxon>
        <taxon>Tracheophyta</taxon>
        <taxon>Spermatophyta</taxon>
        <taxon>Magnoliopsida</taxon>
        <taxon>eudicotyledons</taxon>
        <taxon>Gunneridae</taxon>
        <taxon>Pentapetalae</taxon>
        <taxon>asterids</taxon>
        <taxon>campanulids</taxon>
        <taxon>Asterales</taxon>
        <taxon>Asteraceae</taxon>
        <taxon>Asteroideae</taxon>
        <taxon>Anthemideae</taxon>
        <taxon>Anthemidinae</taxon>
        <taxon>Tanacetum</taxon>
    </lineage>
</organism>